<dbReference type="AlphaFoldDB" id="K6DER6"/>
<dbReference type="SMART" id="SM00382">
    <property type="entry name" value="AAA"/>
    <property type="match status" value="1"/>
</dbReference>
<gene>
    <name evidence="8" type="ORF">BABA_04094</name>
</gene>
<dbReference type="GO" id="GO:0005524">
    <property type="term" value="F:ATP binding"/>
    <property type="evidence" value="ECO:0007669"/>
    <property type="project" value="UniProtKB-KW"/>
</dbReference>
<dbReference type="RefSeq" id="WP_007083854.1">
    <property type="nucleotide sequence ID" value="NZ_AJLS01000035.1"/>
</dbReference>
<dbReference type="PATRIC" id="fig|1117379.3.peg.845"/>
<evidence type="ECO:0000256" key="4">
    <source>
        <dbReference type="ARBA" id="ARBA00022741"/>
    </source>
</evidence>
<dbReference type="PANTHER" id="PTHR42788:SF7">
    <property type="entry name" value="NITRATE ABC TRANSPORTER ATP-BINDING PROTEIN"/>
    <property type="match status" value="1"/>
</dbReference>
<keyword evidence="6" id="KW-0472">Membrane</keyword>
<comment type="subcellular location">
    <subcellularLocation>
        <location evidence="1">Cell membrane</location>
        <topology evidence="1">Peripheral membrane protein</topology>
    </subcellularLocation>
</comment>
<dbReference type="PROSITE" id="PS00211">
    <property type="entry name" value="ABC_TRANSPORTER_1"/>
    <property type="match status" value="1"/>
</dbReference>
<dbReference type="PANTHER" id="PTHR42788">
    <property type="entry name" value="TAURINE IMPORT ATP-BINDING PROTEIN-RELATED"/>
    <property type="match status" value="1"/>
</dbReference>
<comment type="caution">
    <text evidence="8">The sequence shown here is derived from an EMBL/GenBank/DDBJ whole genome shotgun (WGS) entry which is preliminary data.</text>
</comment>
<dbReference type="InterPro" id="IPR027417">
    <property type="entry name" value="P-loop_NTPase"/>
</dbReference>
<dbReference type="STRING" id="1117379.BABA_04094"/>
<evidence type="ECO:0000256" key="2">
    <source>
        <dbReference type="ARBA" id="ARBA00022448"/>
    </source>
</evidence>
<sequence length="260" mass="29654">MLTDVIEVTDVEKKYVNGKESLHVLDQVSYQVKKGEIVTLLGKSGCGKSTILNMVAGFEKADGGSVMLDGHEVKRPSRKCIMLFQQINLLPWRTVIKNVELGLDGEKIPRVEKKKRIMDALKLVGLENVLHQFPHELSGGMQQRVAIARALAMQPDVILMDEPFAALDTFNRYLLQDELLRIQEKLKTTILLVTHDIDEAVYLSDRILIMSSHPGRIFKDMPIKLAKPRDRAGEDFHHYRKRILEEFELSGSHQEPEYII</sequence>
<keyword evidence="3" id="KW-1003">Cell membrane</keyword>
<evidence type="ECO:0000313" key="9">
    <source>
        <dbReference type="Proteomes" id="UP000006316"/>
    </source>
</evidence>
<evidence type="ECO:0000256" key="3">
    <source>
        <dbReference type="ARBA" id="ARBA00022475"/>
    </source>
</evidence>
<dbReference type="InterPro" id="IPR050166">
    <property type="entry name" value="ABC_transporter_ATP-bind"/>
</dbReference>
<evidence type="ECO:0000256" key="1">
    <source>
        <dbReference type="ARBA" id="ARBA00004202"/>
    </source>
</evidence>
<dbReference type="InterPro" id="IPR017871">
    <property type="entry name" value="ABC_transporter-like_CS"/>
</dbReference>
<keyword evidence="9" id="KW-1185">Reference proteome</keyword>
<dbReference type="CDD" id="cd03293">
    <property type="entry name" value="ABC_NrtD_SsuB_transporters"/>
    <property type="match status" value="1"/>
</dbReference>
<keyword evidence="4" id="KW-0547">Nucleotide-binding</keyword>
<evidence type="ECO:0000259" key="7">
    <source>
        <dbReference type="PROSITE" id="PS50893"/>
    </source>
</evidence>
<keyword evidence="5" id="KW-0067">ATP-binding</keyword>
<dbReference type="InterPro" id="IPR003593">
    <property type="entry name" value="AAA+_ATPase"/>
</dbReference>
<keyword evidence="2" id="KW-0813">Transport</keyword>
<dbReference type="eggNOG" id="COG1116">
    <property type="taxonomic scope" value="Bacteria"/>
</dbReference>
<accession>K6DER6</accession>
<name>K6DER6_9BACI</name>
<dbReference type="PROSITE" id="PS50893">
    <property type="entry name" value="ABC_TRANSPORTER_2"/>
    <property type="match status" value="1"/>
</dbReference>
<feature type="domain" description="ABC transporter" evidence="7">
    <location>
        <begin position="6"/>
        <end position="237"/>
    </location>
</feature>
<dbReference type="GO" id="GO:0005886">
    <property type="term" value="C:plasma membrane"/>
    <property type="evidence" value="ECO:0007669"/>
    <property type="project" value="UniProtKB-SubCell"/>
</dbReference>
<proteinExistence type="predicted"/>
<dbReference type="GO" id="GO:0016887">
    <property type="term" value="F:ATP hydrolysis activity"/>
    <property type="evidence" value="ECO:0007669"/>
    <property type="project" value="InterPro"/>
</dbReference>
<dbReference type="SUPFAM" id="SSF52540">
    <property type="entry name" value="P-loop containing nucleoside triphosphate hydrolases"/>
    <property type="match status" value="1"/>
</dbReference>
<evidence type="ECO:0000256" key="6">
    <source>
        <dbReference type="ARBA" id="ARBA00023136"/>
    </source>
</evidence>
<evidence type="ECO:0000256" key="5">
    <source>
        <dbReference type="ARBA" id="ARBA00022840"/>
    </source>
</evidence>
<reference evidence="8 9" key="1">
    <citation type="journal article" date="2012" name="Front. Microbiol.">
        <title>Redundancy and modularity in membrane-associated dissimilatory nitrate reduction in Bacillus.</title>
        <authorList>
            <person name="Heylen K."/>
            <person name="Keltjens J."/>
        </authorList>
    </citation>
    <scope>NUCLEOTIDE SEQUENCE [LARGE SCALE GENOMIC DNA]</scope>
    <source>
        <strain evidence="9">LMG 21833T</strain>
    </source>
</reference>
<dbReference type="InterPro" id="IPR003439">
    <property type="entry name" value="ABC_transporter-like_ATP-bd"/>
</dbReference>
<dbReference type="EMBL" id="AJLS01000035">
    <property type="protein sequence ID" value="EKN71012.1"/>
    <property type="molecule type" value="Genomic_DNA"/>
</dbReference>
<dbReference type="Proteomes" id="UP000006316">
    <property type="component" value="Unassembled WGS sequence"/>
</dbReference>
<dbReference type="Pfam" id="PF00005">
    <property type="entry name" value="ABC_tran"/>
    <property type="match status" value="1"/>
</dbReference>
<dbReference type="OrthoDB" id="9802264at2"/>
<dbReference type="Gene3D" id="3.40.50.300">
    <property type="entry name" value="P-loop containing nucleotide triphosphate hydrolases"/>
    <property type="match status" value="1"/>
</dbReference>
<organism evidence="8 9">
    <name type="scientific">Neobacillus bataviensis LMG 21833</name>
    <dbReference type="NCBI Taxonomy" id="1117379"/>
    <lineage>
        <taxon>Bacteria</taxon>
        <taxon>Bacillati</taxon>
        <taxon>Bacillota</taxon>
        <taxon>Bacilli</taxon>
        <taxon>Bacillales</taxon>
        <taxon>Bacillaceae</taxon>
        <taxon>Neobacillus</taxon>
    </lineage>
</organism>
<protein>
    <submittedName>
        <fullName evidence="8">Taurine-transporting ATPase</fullName>
    </submittedName>
</protein>
<evidence type="ECO:0000313" key="8">
    <source>
        <dbReference type="EMBL" id="EKN71012.1"/>
    </source>
</evidence>